<dbReference type="PROSITE" id="PS51371">
    <property type="entry name" value="CBS"/>
    <property type="match status" value="2"/>
</dbReference>
<keyword evidence="3" id="KW-0479">Metal-binding</keyword>
<evidence type="ECO:0000313" key="11">
    <source>
        <dbReference type="Proteomes" id="UP000195305"/>
    </source>
</evidence>
<evidence type="ECO:0000256" key="3">
    <source>
        <dbReference type="ARBA" id="ARBA00022723"/>
    </source>
</evidence>
<evidence type="ECO:0000256" key="4">
    <source>
        <dbReference type="ARBA" id="ARBA00022801"/>
    </source>
</evidence>
<evidence type="ECO:0000313" key="10">
    <source>
        <dbReference type="EMBL" id="OUQ35126.1"/>
    </source>
</evidence>
<reference evidence="10 11" key="1">
    <citation type="journal article" date="2018" name="BMC Genomics">
        <title>Whole genome sequencing and function prediction of 133 gut anaerobes isolated from chicken caecum in pure cultures.</title>
        <authorList>
            <person name="Medvecky M."/>
            <person name="Cejkova D."/>
            <person name="Polansky O."/>
            <person name="Karasova D."/>
            <person name="Kubasova T."/>
            <person name="Cizek A."/>
            <person name="Rychlik I."/>
        </authorList>
    </citation>
    <scope>NUCLEOTIDE SEQUENCE [LARGE SCALE GENOMIC DNA]</scope>
    <source>
        <strain evidence="10 11">An13</strain>
    </source>
</reference>
<organism evidence="10 11">
    <name type="scientific">Massilimicrobiota timonensis</name>
    <dbReference type="NCBI Taxonomy" id="1776392"/>
    <lineage>
        <taxon>Bacteria</taxon>
        <taxon>Bacillati</taxon>
        <taxon>Bacillota</taxon>
        <taxon>Erysipelotrichia</taxon>
        <taxon>Erysipelotrichales</taxon>
        <taxon>Erysipelotrichaceae</taxon>
        <taxon>Massilimicrobiota</taxon>
    </lineage>
</organism>
<dbReference type="Gene3D" id="3.10.310.20">
    <property type="entry name" value="DHHA2 domain"/>
    <property type="match status" value="1"/>
</dbReference>
<dbReference type="EC" id="3.6.1.1" evidence="2"/>
<keyword evidence="11" id="KW-1185">Reference proteome</keyword>
<evidence type="ECO:0000256" key="2">
    <source>
        <dbReference type="ARBA" id="ARBA00012146"/>
    </source>
</evidence>
<dbReference type="InterPro" id="IPR004097">
    <property type="entry name" value="DHHA2"/>
</dbReference>
<dbReference type="NCBIfam" id="NF011443">
    <property type="entry name" value="PRK14869.1-5"/>
    <property type="match status" value="1"/>
</dbReference>
<evidence type="ECO:0000256" key="7">
    <source>
        <dbReference type="ARBA" id="ARBA00047820"/>
    </source>
</evidence>
<dbReference type="InterPro" id="IPR000644">
    <property type="entry name" value="CBS_dom"/>
</dbReference>
<dbReference type="NCBIfam" id="NF003877">
    <property type="entry name" value="PRK05427.1"/>
    <property type="match status" value="1"/>
</dbReference>
<feature type="domain" description="CBS" evidence="9">
    <location>
        <begin position="253"/>
        <end position="311"/>
    </location>
</feature>
<keyword evidence="8" id="KW-0129">CBS domain</keyword>
<accession>A0A1Y4SYV3</accession>
<evidence type="ECO:0000256" key="1">
    <source>
        <dbReference type="ARBA" id="ARBA00001936"/>
    </source>
</evidence>
<comment type="caution">
    <text evidence="10">The sequence shown here is derived from an EMBL/GenBank/DDBJ whole genome shotgun (WGS) entry which is preliminary data.</text>
</comment>
<dbReference type="SUPFAM" id="SSF64182">
    <property type="entry name" value="DHH phosphoesterases"/>
    <property type="match status" value="1"/>
</dbReference>
<protein>
    <recommendedName>
        <fullName evidence="2">inorganic diphosphatase</fullName>
        <ecNumber evidence="2">3.6.1.1</ecNumber>
    </recommendedName>
    <alternativeName>
        <fullName evidence="6">Pyrophosphate phospho-hydrolase</fullName>
    </alternativeName>
</protein>
<name>A0A1Y4SYV3_9FIRM</name>
<dbReference type="Gene3D" id="3.40.1390.20">
    <property type="entry name" value="HprK N-terminal domain-like"/>
    <property type="match status" value="1"/>
</dbReference>
<dbReference type="InterPro" id="IPR038763">
    <property type="entry name" value="DHH_sf"/>
</dbReference>
<dbReference type="CDD" id="cd04597">
    <property type="entry name" value="CBS_pair_inorgPPase"/>
    <property type="match status" value="1"/>
</dbReference>
<gene>
    <name evidence="10" type="ORF">B5E75_04670</name>
</gene>
<dbReference type="Pfam" id="PF02833">
    <property type="entry name" value="DHHA2"/>
    <property type="match status" value="1"/>
</dbReference>
<keyword evidence="5" id="KW-0464">Manganese</keyword>
<dbReference type="Pfam" id="PF07085">
    <property type="entry name" value="DRTGG"/>
    <property type="match status" value="1"/>
</dbReference>
<dbReference type="GO" id="GO:0005737">
    <property type="term" value="C:cytoplasm"/>
    <property type="evidence" value="ECO:0007669"/>
    <property type="project" value="InterPro"/>
</dbReference>
<dbReference type="FunFam" id="3.90.1640.10:FF:000001">
    <property type="entry name" value="Probable manganese-dependent inorganic pyrophosphatase"/>
    <property type="match status" value="1"/>
</dbReference>
<dbReference type="EMBL" id="NFLJ01000010">
    <property type="protein sequence ID" value="OUQ35126.1"/>
    <property type="molecule type" value="Genomic_DNA"/>
</dbReference>
<comment type="cofactor">
    <cofactor evidence="1">
        <name>Mn(2+)</name>
        <dbReference type="ChEBI" id="CHEBI:29035"/>
    </cofactor>
</comment>
<dbReference type="SUPFAM" id="SSF54631">
    <property type="entry name" value="CBS-domain pair"/>
    <property type="match status" value="1"/>
</dbReference>
<dbReference type="NCBIfam" id="NF011442">
    <property type="entry name" value="PRK14869.1-4"/>
    <property type="match status" value="1"/>
</dbReference>
<dbReference type="InterPro" id="IPR046342">
    <property type="entry name" value="CBS_dom_sf"/>
</dbReference>
<dbReference type="SMART" id="SM00116">
    <property type="entry name" value="CBS"/>
    <property type="match status" value="2"/>
</dbReference>
<dbReference type="GO" id="GO:0046872">
    <property type="term" value="F:metal ion binding"/>
    <property type="evidence" value="ECO:0007669"/>
    <property type="project" value="UniProtKB-KW"/>
</dbReference>
<sequence>MKDIVFVSGHKNPDSDSICSAIAYADYLFRIGRYNAVPVRLGEINKETEYILKRFHTEIPVLLKTVKQTVEDLEYDKVTVFSKELTLKTAWSLMKQQNLKSAPVLDDHSQLLGLLSTSNIIEGYMDQWDSLILKEANTPIENVIDTLDASILYLDKQLKTIKGEIHIAAMTGEEASKRVHENDVVIVGGDRDEAIERLMNKKISLVILTGSLTISKELLQQCMDAHISVISTPFNTFMASQQIIQAVPVEYVMQKGGLTTFSTDDTVDYVKEVMSETRYRSYPVIDFMGRVVGSISRYQVLNGMKKKVIQVDHNERSQAIDGIEEAEILEIIDHHRVADIQTIGPVLFRAEPVGCTATIVAKCYKEAGIDIPQDMAGLMLGAIISDTLLFKSPTCTPTDTKMAKELAKIAGVDIQEFGMSMFKAGTSLVGKTVEEIFNQDYKKFTFGDLSAGVAQVNTMDIEGFAPYKKDMLDYMDQVAKDNHMEFTMLLLTDVINATSEVLVAGPRKDYVETAFHVELVDQQASLPGVISRKKQVVPVITEVLTQ</sequence>
<dbReference type="NCBIfam" id="NF011441">
    <property type="entry name" value="PRK14869.1-3"/>
    <property type="match status" value="1"/>
</dbReference>
<dbReference type="Proteomes" id="UP000195305">
    <property type="component" value="Unassembled WGS sequence"/>
</dbReference>
<comment type="catalytic activity">
    <reaction evidence="7">
        <text>diphosphate + H2O = 2 phosphate + H(+)</text>
        <dbReference type="Rhea" id="RHEA:24576"/>
        <dbReference type="ChEBI" id="CHEBI:15377"/>
        <dbReference type="ChEBI" id="CHEBI:15378"/>
        <dbReference type="ChEBI" id="CHEBI:33019"/>
        <dbReference type="ChEBI" id="CHEBI:43474"/>
        <dbReference type="EC" id="3.6.1.1"/>
    </reaction>
</comment>
<dbReference type="GO" id="GO:0004427">
    <property type="term" value="F:inorganic diphosphate phosphatase activity"/>
    <property type="evidence" value="ECO:0007669"/>
    <property type="project" value="UniProtKB-EC"/>
</dbReference>
<dbReference type="Gene3D" id="3.10.580.10">
    <property type="entry name" value="CBS-domain"/>
    <property type="match status" value="1"/>
</dbReference>
<feature type="domain" description="CBS" evidence="9">
    <location>
        <begin position="73"/>
        <end position="130"/>
    </location>
</feature>
<dbReference type="PANTHER" id="PTHR12112:SF22">
    <property type="entry name" value="MANGANESE-DEPENDENT INORGANIC PYROPHOSPHATASE-RELATED"/>
    <property type="match status" value="1"/>
</dbReference>
<dbReference type="PANTHER" id="PTHR12112">
    <property type="entry name" value="BNIP - RELATED"/>
    <property type="match status" value="1"/>
</dbReference>
<dbReference type="InterPro" id="IPR038222">
    <property type="entry name" value="DHHA2_dom_sf"/>
</dbReference>
<dbReference type="Pfam" id="PF01368">
    <property type="entry name" value="DHH"/>
    <property type="match status" value="1"/>
</dbReference>
<dbReference type="RefSeq" id="WP_087357626.1">
    <property type="nucleotide sequence ID" value="NZ_JACJKO010000019.1"/>
</dbReference>
<dbReference type="InterPro" id="IPR028979">
    <property type="entry name" value="Ser_kin/Pase_Hpr-like_N_sf"/>
</dbReference>
<dbReference type="AlphaFoldDB" id="A0A1Y4SYV3"/>
<dbReference type="Gene3D" id="3.90.1640.10">
    <property type="entry name" value="inorganic pyrophosphatase (n-terminal core)"/>
    <property type="match status" value="1"/>
</dbReference>
<evidence type="ECO:0000256" key="5">
    <source>
        <dbReference type="ARBA" id="ARBA00023211"/>
    </source>
</evidence>
<evidence type="ECO:0000259" key="9">
    <source>
        <dbReference type="PROSITE" id="PS51371"/>
    </source>
</evidence>
<evidence type="ECO:0000256" key="8">
    <source>
        <dbReference type="PROSITE-ProRule" id="PRU00703"/>
    </source>
</evidence>
<keyword evidence="4" id="KW-0378">Hydrolase</keyword>
<dbReference type="OrthoDB" id="9766150at2"/>
<dbReference type="InterPro" id="IPR010766">
    <property type="entry name" value="DRTGG"/>
</dbReference>
<dbReference type="InterPro" id="IPR001667">
    <property type="entry name" value="DDH_dom"/>
</dbReference>
<dbReference type="SUPFAM" id="SSF75138">
    <property type="entry name" value="HprK N-terminal domain-like"/>
    <property type="match status" value="1"/>
</dbReference>
<dbReference type="Pfam" id="PF00571">
    <property type="entry name" value="CBS"/>
    <property type="match status" value="2"/>
</dbReference>
<dbReference type="SMART" id="SM01131">
    <property type="entry name" value="DHHA2"/>
    <property type="match status" value="1"/>
</dbReference>
<proteinExistence type="predicted"/>
<evidence type="ECO:0000256" key="6">
    <source>
        <dbReference type="ARBA" id="ARBA00032535"/>
    </source>
</evidence>